<dbReference type="Pfam" id="PF10417">
    <property type="entry name" value="1-cysPrx_C"/>
    <property type="match status" value="1"/>
</dbReference>
<dbReference type="CDD" id="cd03016">
    <property type="entry name" value="PRX_1cys"/>
    <property type="match status" value="1"/>
</dbReference>
<dbReference type="PIRSF" id="PIRSF000239">
    <property type="entry name" value="AHPC"/>
    <property type="match status" value="1"/>
</dbReference>
<evidence type="ECO:0000256" key="3">
    <source>
        <dbReference type="ARBA" id="ARBA00022559"/>
    </source>
</evidence>
<dbReference type="InterPro" id="IPR036249">
    <property type="entry name" value="Thioredoxin-like_sf"/>
</dbReference>
<feature type="disulfide bond" description="Interchain (with Cys-51); in linked form" evidence="9">
    <location>
        <position position="211"/>
    </location>
</feature>
<feature type="disulfide bond" description="Alternate" evidence="9">
    <location>
        <begin position="205"/>
        <end position="211"/>
    </location>
</feature>
<dbReference type="InterPro" id="IPR045020">
    <property type="entry name" value="PRX_1cys"/>
</dbReference>
<feature type="binding site" evidence="9">
    <location>
        <position position="128"/>
    </location>
    <ligand>
        <name>substrate</name>
    </ligand>
</feature>
<gene>
    <name evidence="11" type="ORF">BXT84_12315</name>
</gene>
<feature type="domain" description="Thioredoxin" evidence="10">
    <location>
        <begin position="10"/>
        <end position="165"/>
    </location>
</feature>
<keyword evidence="3 9" id="KW-0575">Peroxidase</keyword>
<dbReference type="InterPro" id="IPR022915">
    <property type="entry name" value="Peroxiredoxin_TDXH"/>
</dbReference>
<evidence type="ECO:0000256" key="2">
    <source>
        <dbReference type="ARBA" id="ARBA00022490"/>
    </source>
</evidence>
<keyword evidence="5 9" id="KW-0560">Oxidoreductase</keyword>
<dbReference type="EMBL" id="CP019454">
    <property type="protein sequence ID" value="AUW95578.1"/>
    <property type="molecule type" value="Genomic_DNA"/>
</dbReference>
<comment type="similarity">
    <text evidence="7 9">Belongs to the peroxiredoxin family. Prx6 subfamily.</text>
</comment>
<evidence type="ECO:0000256" key="8">
    <source>
        <dbReference type="ARBA" id="ARBA00037420"/>
    </source>
</evidence>
<dbReference type="EC" id="1.11.1.24" evidence="9"/>
<dbReference type="Gene3D" id="3.40.30.10">
    <property type="entry name" value="Glutaredoxin"/>
    <property type="match status" value="1"/>
</dbReference>
<evidence type="ECO:0000256" key="5">
    <source>
        <dbReference type="ARBA" id="ARBA00023002"/>
    </source>
</evidence>
<comment type="miscellaneous">
    <text evidence="9">The active site is a conserved redox-active cysteine residue, the peroxidatic cysteine (C(P)), which makes the nucleophilic attack on the peroxide substrate. The peroxide oxidizes the C(P)-SH to cysteine sulfenic acid (C(P)-SOH), which then reacts with another cysteine residue, the resolving cysteine (C(R)), to form a disulfide bridge. The disulfide is subsequently reduced by an appropriate electron donor to complete the catalytic cycle. Although the primary sequence of this enzyme is similar to those of the 1-Cys Prx6 enzymes, its catalytic properties resemble those of the typical 2-Cys Prxs and C(R) is provided by the other dimeric subunit to form an intersubunit disulfide. The disulfide is subsequently reduced by thioredoxin.</text>
</comment>
<keyword evidence="4 9" id="KW-0049">Antioxidant</keyword>
<keyword evidence="9" id="KW-1015">Disulfide bond</keyword>
<evidence type="ECO:0000256" key="7">
    <source>
        <dbReference type="ARBA" id="ARBA00025719"/>
    </source>
</evidence>
<organism evidence="11 12">
    <name type="scientific">Sulfobacillus thermotolerans</name>
    <dbReference type="NCBI Taxonomy" id="338644"/>
    <lineage>
        <taxon>Bacteria</taxon>
        <taxon>Bacillati</taxon>
        <taxon>Bacillota</taxon>
        <taxon>Clostridia</taxon>
        <taxon>Eubacteriales</taxon>
        <taxon>Clostridiales Family XVII. Incertae Sedis</taxon>
        <taxon>Sulfobacillus</taxon>
    </lineage>
</organism>
<dbReference type="PANTHER" id="PTHR10681">
    <property type="entry name" value="THIOREDOXIN PEROXIDASE"/>
    <property type="match status" value="1"/>
</dbReference>
<keyword evidence="2 9" id="KW-0963">Cytoplasm</keyword>
<comment type="catalytic activity">
    <reaction evidence="9">
        <text>a hydroperoxide + [thioredoxin]-dithiol = an alcohol + [thioredoxin]-disulfide + H2O</text>
        <dbReference type="Rhea" id="RHEA:62620"/>
        <dbReference type="Rhea" id="RHEA-COMP:10698"/>
        <dbReference type="Rhea" id="RHEA-COMP:10700"/>
        <dbReference type="ChEBI" id="CHEBI:15377"/>
        <dbReference type="ChEBI" id="CHEBI:29950"/>
        <dbReference type="ChEBI" id="CHEBI:30879"/>
        <dbReference type="ChEBI" id="CHEBI:35924"/>
        <dbReference type="ChEBI" id="CHEBI:50058"/>
        <dbReference type="EC" id="1.11.1.24"/>
    </reaction>
</comment>
<comment type="similarity">
    <text evidence="1">Belongs to the peroxiredoxin family. AhpC/Prx1 subfamily.</text>
</comment>
<dbReference type="HAMAP" id="MF_00401">
    <property type="entry name" value="Peroxiredoxin"/>
    <property type="match status" value="1"/>
</dbReference>
<evidence type="ECO:0000256" key="9">
    <source>
        <dbReference type="HAMAP-Rule" id="MF_00401"/>
    </source>
</evidence>
<dbReference type="Pfam" id="PF00578">
    <property type="entry name" value="AhpC-TSA"/>
    <property type="match status" value="1"/>
</dbReference>
<keyword evidence="12" id="KW-1185">Reference proteome</keyword>
<protein>
    <recommendedName>
        <fullName evidence="9">Peroxiredoxin</fullName>
        <ecNumber evidence="9">1.11.1.24</ecNumber>
    </recommendedName>
    <alternativeName>
        <fullName evidence="9">Thioredoxin peroxidase</fullName>
    </alternativeName>
    <alternativeName>
        <fullName evidence="9">Thioredoxin-dependent peroxiredoxin</fullName>
    </alternativeName>
</protein>
<dbReference type="NCBIfam" id="NF009668">
    <property type="entry name" value="PRK13189.1"/>
    <property type="match status" value="1"/>
</dbReference>
<reference evidence="11 12" key="1">
    <citation type="journal article" date="2019" name="Sci. Rep.">
        <title>Sulfobacillus thermotolerans: new insights into resistance and metabolic capacities of acidophilic chemolithotrophs.</title>
        <authorList>
            <person name="Panyushkina A.E."/>
            <person name="Babenko V.V."/>
            <person name="Nikitina A.S."/>
            <person name="Selezneva O.V."/>
            <person name="Tsaplina I.A."/>
            <person name="Letarova M.A."/>
            <person name="Kostryukova E.S."/>
            <person name="Letarov A.V."/>
        </authorList>
    </citation>
    <scope>NUCLEOTIDE SEQUENCE [LARGE SCALE GENOMIC DNA]</scope>
    <source>
        <strain evidence="11 12">Kr1</strain>
    </source>
</reference>
<evidence type="ECO:0000259" key="10">
    <source>
        <dbReference type="PROSITE" id="PS51352"/>
    </source>
</evidence>
<dbReference type="SUPFAM" id="SSF52833">
    <property type="entry name" value="Thioredoxin-like"/>
    <property type="match status" value="1"/>
</dbReference>
<keyword evidence="6 9" id="KW-0676">Redox-active center</keyword>
<evidence type="ECO:0000256" key="1">
    <source>
        <dbReference type="ARBA" id="ARBA00009796"/>
    </source>
</evidence>
<dbReference type="InterPro" id="IPR050217">
    <property type="entry name" value="Peroxiredoxin"/>
</dbReference>
<proteinExistence type="inferred from homology"/>
<dbReference type="PROSITE" id="PS51352">
    <property type="entry name" value="THIOREDOXIN_2"/>
    <property type="match status" value="1"/>
</dbReference>
<dbReference type="InterPro" id="IPR019479">
    <property type="entry name" value="Peroxiredoxin_C"/>
</dbReference>
<dbReference type="InterPro" id="IPR000866">
    <property type="entry name" value="AhpC/TSA"/>
</dbReference>
<dbReference type="InterPro" id="IPR013766">
    <property type="entry name" value="Thioredoxin_domain"/>
</dbReference>
<feature type="active site" description="Cysteine sulfenic acid (-SOH) intermediate" evidence="9">
    <location>
        <position position="51"/>
    </location>
</feature>
<comment type="subunit">
    <text evidence="9">Homodecamer. Pentamer of dimers that assemble into a ring structure.</text>
</comment>
<accession>A0ABM6RVU7</accession>
<comment type="function">
    <text evidence="8 9">Thiol-specific peroxidase that catalyzes the reduction of hydrogen peroxide and organic hydroperoxides to water and alcohols, respectively. Plays a role in cell protection against oxidative stress by detoxifying peroxides.</text>
</comment>
<evidence type="ECO:0000256" key="4">
    <source>
        <dbReference type="ARBA" id="ARBA00022862"/>
    </source>
</evidence>
<dbReference type="InterPro" id="IPR024706">
    <property type="entry name" value="Peroxiredoxin_AhpC-typ"/>
</dbReference>
<dbReference type="Gene3D" id="3.30.1020.10">
    <property type="entry name" value="Antioxidant, Horf6, Chain A, domain2"/>
    <property type="match status" value="1"/>
</dbReference>
<sequence length="215" mass="24533">MQNYDIQPMPRLNEPAPEFEADTTFGHIRLSDFRGKWVVMYSHPADFTPVCTTEFMGFSARKKEFDEMNVQLLGLSIDSVFSHLAWVNSIQKDFGQHTPFPIIADLDMHVSKLYGMIHPKAATTQAVRALFIIDPEGILRLMIYYPMTTGRNIDEVIRVLKSLQTVDQYKVNTGANWQPGDPVIVSPPNTVKSLDERSAQKDVDCKAWYFCTKKL</sequence>
<evidence type="ECO:0000313" key="12">
    <source>
        <dbReference type="Proteomes" id="UP000325292"/>
    </source>
</evidence>
<dbReference type="PANTHER" id="PTHR10681:SF128">
    <property type="entry name" value="THIOREDOXIN-DEPENDENT PEROXIDE REDUCTASE, MITOCHONDRIAL"/>
    <property type="match status" value="1"/>
</dbReference>
<comment type="subcellular location">
    <subcellularLocation>
        <location evidence="9">Cytoplasm</location>
    </subcellularLocation>
</comment>
<dbReference type="Proteomes" id="UP000325292">
    <property type="component" value="Chromosome"/>
</dbReference>
<feature type="disulfide bond" description="Interchain (with Cys-211); in linked form" evidence="9">
    <location>
        <position position="51"/>
    </location>
</feature>
<evidence type="ECO:0000313" key="11">
    <source>
        <dbReference type="EMBL" id="AUW95578.1"/>
    </source>
</evidence>
<evidence type="ECO:0000256" key="6">
    <source>
        <dbReference type="ARBA" id="ARBA00023284"/>
    </source>
</evidence>
<name>A0ABM6RVU7_9FIRM</name>